<name>A0ABR4PEA0_9HELO</name>
<evidence type="ECO:0000256" key="5">
    <source>
        <dbReference type="SAM" id="SignalP"/>
    </source>
</evidence>
<keyword evidence="4" id="KW-0560">Oxidoreductase</keyword>
<dbReference type="SUPFAM" id="SSF56176">
    <property type="entry name" value="FAD-binding/transporter-associated domain-like"/>
    <property type="match status" value="1"/>
</dbReference>
<keyword evidence="3" id="KW-0274">FAD</keyword>
<feature type="chain" id="PRO_5045125522" evidence="5">
    <location>
        <begin position="29"/>
        <end position="503"/>
    </location>
</feature>
<dbReference type="PANTHER" id="PTHR42973">
    <property type="entry name" value="BINDING OXIDOREDUCTASE, PUTATIVE (AFU_ORTHOLOGUE AFUA_1G17690)-RELATED"/>
    <property type="match status" value="1"/>
</dbReference>
<evidence type="ECO:0000259" key="6">
    <source>
        <dbReference type="PROSITE" id="PS51387"/>
    </source>
</evidence>
<comment type="caution">
    <text evidence="7">The sequence shown here is derived from an EMBL/GenBank/DDBJ whole genome shotgun (WGS) entry which is preliminary data.</text>
</comment>
<dbReference type="InterPro" id="IPR016166">
    <property type="entry name" value="FAD-bd_PCMH"/>
</dbReference>
<evidence type="ECO:0000256" key="3">
    <source>
        <dbReference type="ARBA" id="ARBA00022827"/>
    </source>
</evidence>
<keyword evidence="5" id="KW-0732">Signal</keyword>
<dbReference type="PANTHER" id="PTHR42973:SF22">
    <property type="entry name" value="FAD-BINDING PCMH-TYPE DOMAIN-CONTAINING PROTEIN-RELATED"/>
    <property type="match status" value="1"/>
</dbReference>
<reference evidence="7 8" key="1">
    <citation type="submission" date="2024-06" db="EMBL/GenBank/DDBJ databases">
        <title>Complete genome of Phlyctema vagabunda strain 19-DSS-EL-015.</title>
        <authorList>
            <person name="Fiorenzani C."/>
        </authorList>
    </citation>
    <scope>NUCLEOTIDE SEQUENCE [LARGE SCALE GENOMIC DNA]</scope>
    <source>
        <strain evidence="7 8">19-DSS-EL-015</strain>
    </source>
</reference>
<feature type="domain" description="FAD-binding PCMH-type" evidence="6">
    <location>
        <begin position="65"/>
        <end position="242"/>
    </location>
</feature>
<dbReference type="Gene3D" id="3.30.465.10">
    <property type="match status" value="1"/>
</dbReference>
<dbReference type="InterPro" id="IPR036318">
    <property type="entry name" value="FAD-bd_PCMH-like_sf"/>
</dbReference>
<keyword evidence="2" id="KW-0285">Flavoprotein</keyword>
<protein>
    <submittedName>
        <fullName evidence="7">FAD binding domain-containing protein</fullName>
    </submittedName>
</protein>
<comment type="similarity">
    <text evidence="1">Belongs to the oxygen-dependent FAD-linked oxidoreductase family.</text>
</comment>
<evidence type="ECO:0000313" key="7">
    <source>
        <dbReference type="EMBL" id="KAL3421639.1"/>
    </source>
</evidence>
<evidence type="ECO:0000313" key="8">
    <source>
        <dbReference type="Proteomes" id="UP001629113"/>
    </source>
</evidence>
<evidence type="ECO:0000256" key="1">
    <source>
        <dbReference type="ARBA" id="ARBA00005466"/>
    </source>
</evidence>
<accession>A0ABR4PEA0</accession>
<evidence type="ECO:0000256" key="2">
    <source>
        <dbReference type="ARBA" id="ARBA00022630"/>
    </source>
</evidence>
<dbReference type="Pfam" id="PF01565">
    <property type="entry name" value="FAD_binding_4"/>
    <property type="match status" value="1"/>
</dbReference>
<dbReference type="InterPro" id="IPR016169">
    <property type="entry name" value="FAD-bd_PCMH_sub2"/>
</dbReference>
<keyword evidence="8" id="KW-1185">Reference proteome</keyword>
<feature type="signal peptide" evidence="5">
    <location>
        <begin position="1"/>
        <end position="28"/>
    </location>
</feature>
<proteinExistence type="inferred from homology"/>
<dbReference type="PROSITE" id="PS51387">
    <property type="entry name" value="FAD_PCMH"/>
    <property type="match status" value="1"/>
</dbReference>
<evidence type="ECO:0000256" key="4">
    <source>
        <dbReference type="ARBA" id="ARBA00023002"/>
    </source>
</evidence>
<organism evidence="7 8">
    <name type="scientific">Phlyctema vagabunda</name>
    <dbReference type="NCBI Taxonomy" id="108571"/>
    <lineage>
        <taxon>Eukaryota</taxon>
        <taxon>Fungi</taxon>
        <taxon>Dikarya</taxon>
        <taxon>Ascomycota</taxon>
        <taxon>Pezizomycotina</taxon>
        <taxon>Leotiomycetes</taxon>
        <taxon>Helotiales</taxon>
        <taxon>Dermateaceae</taxon>
        <taxon>Phlyctema</taxon>
    </lineage>
</organism>
<dbReference type="Proteomes" id="UP001629113">
    <property type="component" value="Unassembled WGS sequence"/>
</dbReference>
<dbReference type="EMBL" id="JBFCZG010000005">
    <property type="protein sequence ID" value="KAL3421639.1"/>
    <property type="molecule type" value="Genomic_DNA"/>
</dbReference>
<dbReference type="InterPro" id="IPR050416">
    <property type="entry name" value="FAD-linked_Oxidoreductase"/>
</dbReference>
<gene>
    <name evidence="7" type="ORF">PVAG01_05795</name>
</gene>
<sequence length="503" mass="53835">MPTLLSYALVPVLLSLFLVTRWIPEVDFASPQCSALSLLLSNKVAFPTNAVYTSSLDSYFSVQGGSLQPACIVNPTTAAEVSTIVKSLAFLQRFSFRQCQFAIRSGGHTHWAGAANIHEGVVIDLKHLNDVVPDADGKITAVGPAATWGKVYMLLDQVNLSVVGGRNFDVGVGGLLTGGGISFFSPQFGLACDNVQNYEVVLADGSIVNANANENPDLFLGLKGGSNNLGIVTRFDLKTFPQGKMWGGNIFRPVETLSQTLDAFTEFAGAKDYDEHAALIHTFGYGAAHGYAVASSLEYAKEEAMPAVFKELASIEPQWHNTMRLTNLSDLTLELSTLSPLGQRHSWAATTFKNDRDMMNKAIEAFNGTIAPIMDVPGLQTSLVFQPIPVAITEKSGHAGGNSLGLDATAGPLVLALIVTTYASATDDSRVTEANRLALDGIDTAAKEAGLYHPFIYLNYAASHQDPIAGYGTASRAHLQRTSRKYDPSGVFQKCVPGGYKLF</sequence>
<dbReference type="InterPro" id="IPR006094">
    <property type="entry name" value="Oxid_FAD_bind_N"/>
</dbReference>